<evidence type="ECO:0000256" key="8">
    <source>
        <dbReference type="ARBA" id="ARBA00023212"/>
    </source>
</evidence>
<dbReference type="GO" id="GO:0005819">
    <property type="term" value="C:spindle"/>
    <property type="evidence" value="ECO:0007669"/>
    <property type="project" value="UniProtKB-SubCell"/>
</dbReference>
<dbReference type="GO" id="GO:0005829">
    <property type="term" value="C:cytosol"/>
    <property type="evidence" value="ECO:0007669"/>
    <property type="project" value="TreeGrafter"/>
</dbReference>
<dbReference type="Proteomes" id="UP000615446">
    <property type="component" value="Unassembled WGS sequence"/>
</dbReference>
<gene>
    <name evidence="11" type="ORF">RCL2_001816200</name>
</gene>
<dbReference type="Pfam" id="PF25762">
    <property type="entry name" value="HAUS1"/>
    <property type="match status" value="1"/>
</dbReference>
<dbReference type="PRINTS" id="PR02087">
    <property type="entry name" value="HAUSAUGMINL1"/>
</dbReference>
<comment type="subcellular location">
    <subcellularLocation>
        <location evidence="1">Cytoplasm</location>
        <location evidence="1">Cytoskeleton</location>
        <location evidence="1">Spindle</location>
    </subcellularLocation>
</comment>
<sequence length="334" mass="38690">MSGDIEDALPSVFLKPSTSSYMPEESYFTSIIPEESYYTHLLNDSFDENENNNVTEAEKWETIDSWLEGHFKDKCIPLFERNSAVASALYDMALFNKQQDNMTEIIIKRQKIQTIEYRSEAKRIKDILETARLSKEDLPKNGVHSLKTLSSLAIILGLANTEQSSFLSALAQLNLDILRVERNNNAIVGIIESMETRIQKAKSENEKLDKLLYNLRKSWDSKEEEELRKWKKNMDLLSQKGKEYGDRIIKLERKYNELNVEEGGLRFKALKEKEDYINSLGHEIGTKTAKLKTYKIMPADIVLAKLKTDEAKQKLDELKEIHTELMYNMAENFQ</sequence>
<name>A0A8H3LRT1_9GLOM</name>
<keyword evidence="6" id="KW-0498">Mitosis</keyword>
<dbReference type="EMBL" id="BLAL01000199">
    <property type="protein sequence ID" value="GES91331.1"/>
    <property type="molecule type" value="Genomic_DNA"/>
</dbReference>
<protein>
    <submittedName>
        <fullName evidence="11">HAUS augmin-like complex subunit 1</fullName>
    </submittedName>
</protein>
<dbReference type="GO" id="GO:0051301">
    <property type="term" value="P:cell division"/>
    <property type="evidence" value="ECO:0007669"/>
    <property type="project" value="UniProtKB-KW"/>
</dbReference>
<evidence type="ECO:0000256" key="5">
    <source>
        <dbReference type="ARBA" id="ARBA00022701"/>
    </source>
</evidence>
<comment type="similarity">
    <text evidence="2">Belongs to the HAUS1 family.</text>
</comment>
<dbReference type="GO" id="GO:0051225">
    <property type="term" value="P:spindle assembly"/>
    <property type="evidence" value="ECO:0007669"/>
    <property type="project" value="InterPro"/>
</dbReference>
<keyword evidence="5" id="KW-0493">Microtubule</keyword>
<evidence type="ECO:0000256" key="9">
    <source>
        <dbReference type="ARBA" id="ARBA00023306"/>
    </source>
</evidence>
<dbReference type="GO" id="GO:0005874">
    <property type="term" value="C:microtubule"/>
    <property type="evidence" value="ECO:0007669"/>
    <property type="project" value="UniProtKB-KW"/>
</dbReference>
<evidence type="ECO:0000256" key="6">
    <source>
        <dbReference type="ARBA" id="ARBA00022776"/>
    </source>
</evidence>
<feature type="coiled-coil region" evidence="10">
    <location>
        <begin position="191"/>
        <end position="240"/>
    </location>
</feature>
<reference evidence="11" key="1">
    <citation type="submission" date="2019-10" db="EMBL/GenBank/DDBJ databases">
        <title>Conservation and host-specific expression of non-tandemly repeated heterogenous ribosome RNA gene in arbuscular mycorrhizal fungi.</title>
        <authorList>
            <person name="Maeda T."/>
            <person name="Kobayashi Y."/>
            <person name="Nakagawa T."/>
            <person name="Ezawa T."/>
            <person name="Yamaguchi K."/>
            <person name="Bino T."/>
            <person name="Nishimoto Y."/>
            <person name="Shigenobu S."/>
            <person name="Kawaguchi M."/>
        </authorList>
    </citation>
    <scope>NUCLEOTIDE SEQUENCE</scope>
    <source>
        <strain evidence="11">HR1</strain>
    </source>
</reference>
<proteinExistence type="inferred from homology"/>
<keyword evidence="3" id="KW-0963">Cytoplasm</keyword>
<comment type="caution">
    <text evidence="11">The sequence shown here is derived from an EMBL/GenBank/DDBJ whole genome shotgun (WGS) entry which is preliminary data.</text>
</comment>
<dbReference type="InterPro" id="IPR026243">
    <property type="entry name" value="HAUS1"/>
</dbReference>
<keyword evidence="4" id="KW-0132">Cell division</keyword>
<evidence type="ECO:0000256" key="1">
    <source>
        <dbReference type="ARBA" id="ARBA00004186"/>
    </source>
</evidence>
<evidence type="ECO:0000256" key="10">
    <source>
        <dbReference type="SAM" id="Coils"/>
    </source>
</evidence>
<keyword evidence="7 10" id="KW-0175">Coiled coil</keyword>
<dbReference type="AlphaFoldDB" id="A0A8H3LRT1"/>
<dbReference type="PANTHER" id="PTHR31570:SF1">
    <property type="entry name" value="HAUS AUGMIN-LIKE COMPLEX SUBUNIT 1"/>
    <property type="match status" value="1"/>
</dbReference>
<dbReference type="GO" id="GO:0070652">
    <property type="term" value="C:HAUS complex"/>
    <property type="evidence" value="ECO:0007669"/>
    <property type="project" value="InterPro"/>
</dbReference>
<evidence type="ECO:0000313" key="11">
    <source>
        <dbReference type="EMBL" id="GES91331.1"/>
    </source>
</evidence>
<evidence type="ECO:0000256" key="2">
    <source>
        <dbReference type="ARBA" id="ARBA00005479"/>
    </source>
</evidence>
<dbReference type="OrthoDB" id="5372507at2759"/>
<evidence type="ECO:0000256" key="3">
    <source>
        <dbReference type="ARBA" id="ARBA00022490"/>
    </source>
</evidence>
<keyword evidence="9" id="KW-0131">Cell cycle</keyword>
<accession>A0A8H3LRT1</accession>
<evidence type="ECO:0000313" key="12">
    <source>
        <dbReference type="Proteomes" id="UP000615446"/>
    </source>
</evidence>
<organism evidence="11 12">
    <name type="scientific">Rhizophagus clarus</name>
    <dbReference type="NCBI Taxonomy" id="94130"/>
    <lineage>
        <taxon>Eukaryota</taxon>
        <taxon>Fungi</taxon>
        <taxon>Fungi incertae sedis</taxon>
        <taxon>Mucoromycota</taxon>
        <taxon>Glomeromycotina</taxon>
        <taxon>Glomeromycetes</taxon>
        <taxon>Glomerales</taxon>
        <taxon>Glomeraceae</taxon>
        <taxon>Rhizophagus</taxon>
    </lineage>
</organism>
<evidence type="ECO:0000256" key="4">
    <source>
        <dbReference type="ARBA" id="ARBA00022618"/>
    </source>
</evidence>
<keyword evidence="8" id="KW-0206">Cytoskeleton</keyword>
<dbReference type="PANTHER" id="PTHR31570">
    <property type="entry name" value="HAUS AUGMIN-LIKE COMPLEX SUBUNIT 1"/>
    <property type="match status" value="1"/>
</dbReference>
<evidence type="ECO:0000256" key="7">
    <source>
        <dbReference type="ARBA" id="ARBA00023054"/>
    </source>
</evidence>